<reference evidence="2" key="2">
    <citation type="submission" date="2021-01" db="EMBL/GenBank/DDBJ databases">
        <authorList>
            <person name="Schikora-Tamarit M.A."/>
        </authorList>
    </citation>
    <scope>NUCLEOTIDE SEQUENCE</scope>
    <source>
        <strain evidence="2">CBS6341</strain>
    </source>
</reference>
<evidence type="ECO:0000256" key="1">
    <source>
        <dbReference type="SAM" id="MobiDB-lite"/>
    </source>
</evidence>
<organism evidence="2 3">
    <name type="scientific">Wickerhamomyces mucosus</name>
    <dbReference type="NCBI Taxonomy" id="1378264"/>
    <lineage>
        <taxon>Eukaryota</taxon>
        <taxon>Fungi</taxon>
        <taxon>Dikarya</taxon>
        <taxon>Ascomycota</taxon>
        <taxon>Saccharomycotina</taxon>
        <taxon>Saccharomycetes</taxon>
        <taxon>Phaffomycetales</taxon>
        <taxon>Wickerhamomycetaceae</taxon>
        <taxon>Wickerhamomyces</taxon>
    </lineage>
</organism>
<sequence length="461" mass="52201">MNLHMTNIDYESQSVYSHMWEWYIHHLSTGSFEDINNNKSLSRLLDKFILQYNSSQFNSTSLIFVLSLKKFQNDDNYLKNLLKNYYNEEFIDVEVTPIGAIKSEEILIMVKDSEKFSTKNIQQRYCANTETNEEEEEEENGDDDVNSVYSGEPGYIPSVYTQQSISQDSLPDSIRSSLSYTSTYSESFIEDNGGVGAVLTRVSTIQNNSMESESIHSVTDQTSQSIISTTKSFLLPAVPQFITDNDETLINLSIIIFKNLTDNLKKVAIRQISENNEFIDDWILYDDEFCFSNLQLLSLNEVLELTSNYSRILIYSNLSFDDVHSDNESLDSNIDENDLSVHEFDGGELGKSNSSITDSENETIRVFNSRSGTSILTQPTTVELSHTTTSGKALASIKSKINLNRKKSTQSFSNGLSKSKSSTSYNNSVFKKKIGFKGRRQSIKSLDDYKTDTSNEKCVIV</sequence>
<dbReference type="Proteomes" id="UP000769528">
    <property type="component" value="Unassembled WGS sequence"/>
</dbReference>
<protein>
    <submittedName>
        <fullName evidence="2">Uncharacterized protein</fullName>
    </submittedName>
</protein>
<reference evidence="2" key="1">
    <citation type="journal article" date="2021" name="Open Biol.">
        <title>Shared evolutionary footprints suggest mitochondrial oxidative damage underlies multiple complex I losses in fungi.</title>
        <authorList>
            <person name="Schikora-Tamarit M.A."/>
            <person name="Marcet-Houben M."/>
            <person name="Nosek J."/>
            <person name="Gabaldon T."/>
        </authorList>
    </citation>
    <scope>NUCLEOTIDE SEQUENCE</scope>
    <source>
        <strain evidence="2">CBS6341</strain>
    </source>
</reference>
<dbReference type="AlphaFoldDB" id="A0A9P8PKD4"/>
<dbReference type="OrthoDB" id="10655831at2759"/>
<accession>A0A9P8PKD4</accession>
<comment type="caution">
    <text evidence="2">The sequence shown here is derived from an EMBL/GenBank/DDBJ whole genome shotgun (WGS) entry which is preliminary data.</text>
</comment>
<feature type="region of interest" description="Disordered" evidence="1">
    <location>
        <begin position="128"/>
        <end position="148"/>
    </location>
</feature>
<keyword evidence="3" id="KW-1185">Reference proteome</keyword>
<feature type="compositionally biased region" description="Acidic residues" evidence="1">
    <location>
        <begin position="131"/>
        <end position="145"/>
    </location>
</feature>
<dbReference type="EMBL" id="JAEUBF010001053">
    <property type="protein sequence ID" value="KAH3673120.1"/>
    <property type="molecule type" value="Genomic_DNA"/>
</dbReference>
<proteinExistence type="predicted"/>
<evidence type="ECO:0000313" key="2">
    <source>
        <dbReference type="EMBL" id="KAH3673120.1"/>
    </source>
</evidence>
<name>A0A9P8PKD4_9ASCO</name>
<gene>
    <name evidence="2" type="ORF">WICMUC_003876</name>
</gene>
<evidence type="ECO:0000313" key="3">
    <source>
        <dbReference type="Proteomes" id="UP000769528"/>
    </source>
</evidence>